<protein>
    <submittedName>
        <fullName evidence="1">Uncharacterized protein</fullName>
    </submittedName>
</protein>
<gene>
    <name evidence="1" type="ORF">LITE_LOCUS15817</name>
</gene>
<dbReference type="EMBL" id="CAMGYJ010000005">
    <property type="protein sequence ID" value="CAI0413167.1"/>
    <property type="molecule type" value="Genomic_DNA"/>
</dbReference>
<proteinExistence type="predicted"/>
<evidence type="ECO:0000313" key="1">
    <source>
        <dbReference type="EMBL" id="CAI0413167.1"/>
    </source>
</evidence>
<name>A0AAV0JT46_9ROSI</name>
<evidence type="ECO:0000313" key="2">
    <source>
        <dbReference type="Proteomes" id="UP001154282"/>
    </source>
</evidence>
<keyword evidence="2" id="KW-1185">Reference proteome</keyword>
<comment type="caution">
    <text evidence="1">The sequence shown here is derived from an EMBL/GenBank/DDBJ whole genome shotgun (WGS) entry which is preliminary data.</text>
</comment>
<reference evidence="1" key="1">
    <citation type="submission" date="2022-08" db="EMBL/GenBank/DDBJ databases">
        <authorList>
            <person name="Gutierrez-Valencia J."/>
        </authorList>
    </citation>
    <scope>NUCLEOTIDE SEQUENCE</scope>
</reference>
<accession>A0AAV0JT46</accession>
<dbReference type="Proteomes" id="UP001154282">
    <property type="component" value="Unassembled WGS sequence"/>
</dbReference>
<dbReference type="AlphaFoldDB" id="A0AAV0JT46"/>
<sequence>MTNCIINPSFTTQQNKPRSGFSVTWRSINGLHNSLHKSQILYLPFPVRLSSSPRASHWLFLHFTRIDLSSWFRLSSRISVATRIAAASGGKCLI</sequence>
<organism evidence="1 2">
    <name type="scientific">Linum tenue</name>
    <dbReference type="NCBI Taxonomy" id="586396"/>
    <lineage>
        <taxon>Eukaryota</taxon>
        <taxon>Viridiplantae</taxon>
        <taxon>Streptophyta</taxon>
        <taxon>Embryophyta</taxon>
        <taxon>Tracheophyta</taxon>
        <taxon>Spermatophyta</taxon>
        <taxon>Magnoliopsida</taxon>
        <taxon>eudicotyledons</taxon>
        <taxon>Gunneridae</taxon>
        <taxon>Pentapetalae</taxon>
        <taxon>rosids</taxon>
        <taxon>fabids</taxon>
        <taxon>Malpighiales</taxon>
        <taxon>Linaceae</taxon>
        <taxon>Linum</taxon>
    </lineage>
</organism>